<evidence type="ECO:0000256" key="3">
    <source>
        <dbReference type="ARBA" id="ARBA00023163"/>
    </source>
</evidence>
<reference evidence="4 5" key="1">
    <citation type="submission" date="2016-07" db="EMBL/GenBank/DDBJ databases">
        <title>Draft genome sequence of Prauserella muralis DSM 45305, isolated from a mould-covered wall in an indoor environment.</title>
        <authorList>
            <person name="Ruckert C."/>
            <person name="Albersmeier A."/>
            <person name="Jiang C.-L."/>
            <person name="Jiang Y."/>
            <person name="Kalinowski J."/>
            <person name="Schneider O."/>
            <person name="Winkler A."/>
            <person name="Zotchev S.B."/>
        </authorList>
    </citation>
    <scope>NUCLEOTIDE SEQUENCE [LARGE SCALE GENOMIC DNA]</scope>
    <source>
        <strain evidence="4 5">DSM 45305</strain>
    </source>
</reference>
<keyword evidence="5" id="KW-1185">Reference proteome</keyword>
<dbReference type="PRINTS" id="PR00455">
    <property type="entry name" value="HTHTETR"/>
</dbReference>
<dbReference type="InterPro" id="IPR001647">
    <property type="entry name" value="HTH_TetR"/>
</dbReference>
<dbReference type="OrthoDB" id="4456617at2"/>
<evidence type="ECO:0000313" key="4">
    <source>
        <dbReference type="EMBL" id="PXY21015.1"/>
    </source>
</evidence>
<dbReference type="InterPro" id="IPR009057">
    <property type="entry name" value="Homeodomain-like_sf"/>
</dbReference>
<dbReference type="InterPro" id="IPR050109">
    <property type="entry name" value="HTH-type_TetR-like_transc_reg"/>
</dbReference>
<dbReference type="Pfam" id="PF00440">
    <property type="entry name" value="TetR_N"/>
    <property type="match status" value="2"/>
</dbReference>
<evidence type="ECO:0000313" key="5">
    <source>
        <dbReference type="Proteomes" id="UP000249915"/>
    </source>
</evidence>
<name>A0A2V4AL53_9PSEU</name>
<dbReference type="PROSITE" id="PS50977">
    <property type="entry name" value="HTH_TETR_2"/>
    <property type="match status" value="2"/>
</dbReference>
<dbReference type="EMBL" id="MASW01000006">
    <property type="protein sequence ID" value="PXY21015.1"/>
    <property type="molecule type" value="Genomic_DNA"/>
</dbReference>
<dbReference type="GO" id="GO:0045892">
    <property type="term" value="P:negative regulation of DNA-templated transcription"/>
    <property type="evidence" value="ECO:0007669"/>
    <property type="project" value="UniProtKB-ARBA"/>
</dbReference>
<dbReference type="InterPro" id="IPR023772">
    <property type="entry name" value="DNA-bd_HTH_TetR-type_CS"/>
</dbReference>
<dbReference type="Gene3D" id="1.10.357.10">
    <property type="entry name" value="Tetracycline Repressor, domain 2"/>
    <property type="match status" value="2"/>
</dbReference>
<protein>
    <submittedName>
        <fullName evidence="4">TetR family transcriptional regulator</fullName>
    </submittedName>
</protein>
<dbReference type="FunFam" id="1.10.10.60:FF:000141">
    <property type="entry name" value="TetR family transcriptional regulator"/>
    <property type="match status" value="1"/>
</dbReference>
<dbReference type="AlphaFoldDB" id="A0A2V4AL53"/>
<comment type="caution">
    <text evidence="4">The sequence shown here is derived from an EMBL/GenBank/DDBJ whole genome shotgun (WGS) entry which is preliminary data.</text>
</comment>
<dbReference type="PANTHER" id="PTHR30055:SF237">
    <property type="entry name" value="TRANSCRIPTIONAL REPRESSOR MCE3R"/>
    <property type="match status" value="1"/>
</dbReference>
<dbReference type="SUPFAM" id="SSF46689">
    <property type="entry name" value="Homeodomain-like"/>
    <property type="match status" value="2"/>
</dbReference>
<dbReference type="GO" id="GO:0000976">
    <property type="term" value="F:transcription cis-regulatory region binding"/>
    <property type="evidence" value="ECO:0007669"/>
    <property type="project" value="TreeGrafter"/>
</dbReference>
<accession>A0A2V4AL53</accession>
<evidence type="ECO:0000256" key="2">
    <source>
        <dbReference type="ARBA" id="ARBA00023125"/>
    </source>
</evidence>
<dbReference type="Gene3D" id="1.10.10.60">
    <property type="entry name" value="Homeodomain-like"/>
    <property type="match status" value="2"/>
</dbReference>
<keyword evidence="2" id="KW-0238">DNA-binding</keyword>
<dbReference type="GO" id="GO:0003700">
    <property type="term" value="F:DNA-binding transcription factor activity"/>
    <property type="evidence" value="ECO:0007669"/>
    <property type="project" value="TreeGrafter"/>
</dbReference>
<keyword evidence="1" id="KW-0805">Transcription regulation</keyword>
<gene>
    <name evidence="4" type="ORF">BAY60_26420</name>
</gene>
<dbReference type="Proteomes" id="UP000249915">
    <property type="component" value="Unassembled WGS sequence"/>
</dbReference>
<sequence>MAPFTPRPARTKRPRDRKSQLAAVAAELFRARGYHGVGINDIAAAAGITGPALYRHFADKQAILGHVLLAGIEEMEQATEAALAVAEAPTPERIRALLTSLATRSVERREVAALWRWEGRHLGPDAQRAIRQRSTALLTTWAKTLMRLRPELGADDAELLCWAGLSVFGSVSVHHTSVAKKRFGLLLVDIALRVVHAELPEQADEPEPETPALALGSPSRREQLLTAAAELFRARGFSAVSMEDIGNAAGIAGPSVYRHFPGKAALLGAIARRAADRLALAAEYALRTSAPPDEREALRRLAASYVRTLTGPPDLLVSFSVDRVHIEERDRADLLRIQRDYVAQWVRLLEAVHPGLTTKEARITVHAALTVANDLARTRRVSGRPNLAAELVTLMTAVLDLDPGRAVSPD</sequence>
<evidence type="ECO:0000256" key="1">
    <source>
        <dbReference type="ARBA" id="ARBA00023015"/>
    </source>
</evidence>
<keyword evidence="3" id="KW-0804">Transcription</keyword>
<dbReference type="RefSeq" id="WP_112284253.1">
    <property type="nucleotide sequence ID" value="NZ_MASW01000006.1"/>
</dbReference>
<organism evidence="4 5">
    <name type="scientific">Prauserella muralis</name>
    <dbReference type="NCBI Taxonomy" id="588067"/>
    <lineage>
        <taxon>Bacteria</taxon>
        <taxon>Bacillati</taxon>
        <taxon>Actinomycetota</taxon>
        <taxon>Actinomycetes</taxon>
        <taxon>Pseudonocardiales</taxon>
        <taxon>Pseudonocardiaceae</taxon>
        <taxon>Prauserella</taxon>
    </lineage>
</organism>
<dbReference type="PANTHER" id="PTHR30055">
    <property type="entry name" value="HTH-TYPE TRANSCRIPTIONAL REGULATOR RUTR"/>
    <property type="match status" value="1"/>
</dbReference>
<dbReference type="PROSITE" id="PS01081">
    <property type="entry name" value="HTH_TETR_1"/>
    <property type="match status" value="1"/>
</dbReference>
<proteinExistence type="predicted"/>